<keyword evidence="2" id="KW-1185">Reference proteome</keyword>
<accession>A0A9D4AAY1</accession>
<evidence type="ECO:0000313" key="1">
    <source>
        <dbReference type="EMBL" id="KAH1107082.1"/>
    </source>
</evidence>
<protein>
    <recommendedName>
        <fullName evidence="3">Transposase MuDR plant domain-containing protein</fullName>
    </recommendedName>
</protein>
<proteinExistence type="predicted"/>
<evidence type="ECO:0000313" key="2">
    <source>
        <dbReference type="Proteomes" id="UP000828251"/>
    </source>
</evidence>
<dbReference type="EMBL" id="JAIQCV010000004">
    <property type="protein sequence ID" value="KAH1107082.1"/>
    <property type="molecule type" value="Genomic_DNA"/>
</dbReference>
<gene>
    <name evidence="1" type="ORF">J1N35_010850</name>
</gene>
<evidence type="ECO:0008006" key="3">
    <source>
        <dbReference type="Google" id="ProtNLM"/>
    </source>
</evidence>
<dbReference type="Proteomes" id="UP000828251">
    <property type="component" value="Unassembled WGS sequence"/>
</dbReference>
<dbReference type="AlphaFoldDB" id="A0A9D4AAY1"/>
<sequence length="157" mass="17819">MVNRREPTEGVPSIVTGLVDDKFNESESEEELSDFDRSNSTIGDDVLNNAGMNVCDRIRINLDGLNMDGVQLGELFDSDKSKTLNNAHELDSNGKTWLEFNIETNMNNPKLEIGLLFPNKDSIKKVVRLYGRVNNHCVKFPKNYYKRLKAVCKPYCS</sequence>
<reference evidence="1 2" key="1">
    <citation type="journal article" date="2021" name="Plant Biotechnol. J.">
        <title>Multi-omics assisted identification of the key and species-specific regulatory components of drought-tolerant mechanisms in Gossypium stocksii.</title>
        <authorList>
            <person name="Yu D."/>
            <person name="Ke L."/>
            <person name="Zhang D."/>
            <person name="Wu Y."/>
            <person name="Sun Y."/>
            <person name="Mei J."/>
            <person name="Sun J."/>
            <person name="Sun Y."/>
        </authorList>
    </citation>
    <scope>NUCLEOTIDE SEQUENCE [LARGE SCALE GENOMIC DNA]</scope>
    <source>
        <strain evidence="2">cv. E1</strain>
        <tissue evidence="1">Leaf</tissue>
    </source>
</reference>
<organism evidence="1 2">
    <name type="scientific">Gossypium stocksii</name>
    <dbReference type="NCBI Taxonomy" id="47602"/>
    <lineage>
        <taxon>Eukaryota</taxon>
        <taxon>Viridiplantae</taxon>
        <taxon>Streptophyta</taxon>
        <taxon>Embryophyta</taxon>
        <taxon>Tracheophyta</taxon>
        <taxon>Spermatophyta</taxon>
        <taxon>Magnoliopsida</taxon>
        <taxon>eudicotyledons</taxon>
        <taxon>Gunneridae</taxon>
        <taxon>Pentapetalae</taxon>
        <taxon>rosids</taxon>
        <taxon>malvids</taxon>
        <taxon>Malvales</taxon>
        <taxon>Malvaceae</taxon>
        <taxon>Malvoideae</taxon>
        <taxon>Gossypium</taxon>
    </lineage>
</organism>
<comment type="caution">
    <text evidence="1">The sequence shown here is derived from an EMBL/GenBank/DDBJ whole genome shotgun (WGS) entry which is preliminary data.</text>
</comment>
<name>A0A9D4AAY1_9ROSI</name>